<protein>
    <submittedName>
        <fullName evidence="1">Uncharacterized protein</fullName>
    </submittedName>
</protein>
<dbReference type="AlphaFoldDB" id="A0AAD7JLX1"/>
<accession>A0AAD7JLX1</accession>
<evidence type="ECO:0000313" key="2">
    <source>
        <dbReference type="Proteomes" id="UP001215598"/>
    </source>
</evidence>
<keyword evidence="2" id="KW-1185">Reference proteome</keyword>
<comment type="caution">
    <text evidence="1">The sequence shown here is derived from an EMBL/GenBank/DDBJ whole genome shotgun (WGS) entry which is preliminary data.</text>
</comment>
<proteinExistence type="predicted"/>
<gene>
    <name evidence="1" type="ORF">B0H16DRAFT_1453327</name>
</gene>
<dbReference type="EMBL" id="JARKIB010000021">
    <property type="protein sequence ID" value="KAJ7767707.1"/>
    <property type="molecule type" value="Genomic_DNA"/>
</dbReference>
<organism evidence="1 2">
    <name type="scientific">Mycena metata</name>
    <dbReference type="NCBI Taxonomy" id="1033252"/>
    <lineage>
        <taxon>Eukaryota</taxon>
        <taxon>Fungi</taxon>
        <taxon>Dikarya</taxon>
        <taxon>Basidiomycota</taxon>
        <taxon>Agaricomycotina</taxon>
        <taxon>Agaricomycetes</taxon>
        <taxon>Agaricomycetidae</taxon>
        <taxon>Agaricales</taxon>
        <taxon>Marasmiineae</taxon>
        <taxon>Mycenaceae</taxon>
        <taxon>Mycena</taxon>
    </lineage>
</organism>
<sequence>MAEQRVYRRQTGGKLRVVIHKYNRQMPTEHNIIPGGRAYSTYWGLAGRLDGGTSGLDKKKEKRTEKEVLNIAAAKPGRDMSTGIESSGCEKLSATFRGEKKYFSGNRLKTSMSFSFGQIFLMHYVQTTPENSNLSQDFNEDD</sequence>
<name>A0AAD7JLX1_9AGAR</name>
<evidence type="ECO:0000313" key="1">
    <source>
        <dbReference type="EMBL" id="KAJ7767707.1"/>
    </source>
</evidence>
<dbReference type="Proteomes" id="UP001215598">
    <property type="component" value="Unassembled WGS sequence"/>
</dbReference>
<reference evidence="1" key="1">
    <citation type="submission" date="2023-03" db="EMBL/GenBank/DDBJ databases">
        <title>Massive genome expansion in bonnet fungi (Mycena s.s.) driven by repeated elements and novel gene families across ecological guilds.</title>
        <authorList>
            <consortium name="Lawrence Berkeley National Laboratory"/>
            <person name="Harder C.B."/>
            <person name="Miyauchi S."/>
            <person name="Viragh M."/>
            <person name="Kuo A."/>
            <person name="Thoen E."/>
            <person name="Andreopoulos B."/>
            <person name="Lu D."/>
            <person name="Skrede I."/>
            <person name="Drula E."/>
            <person name="Henrissat B."/>
            <person name="Morin E."/>
            <person name="Kohler A."/>
            <person name="Barry K."/>
            <person name="LaButti K."/>
            <person name="Morin E."/>
            <person name="Salamov A."/>
            <person name="Lipzen A."/>
            <person name="Mereny Z."/>
            <person name="Hegedus B."/>
            <person name="Baldrian P."/>
            <person name="Stursova M."/>
            <person name="Weitz H."/>
            <person name="Taylor A."/>
            <person name="Grigoriev I.V."/>
            <person name="Nagy L.G."/>
            <person name="Martin F."/>
            <person name="Kauserud H."/>
        </authorList>
    </citation>
    <scope>NUCLEOTIDE SEQUENCE</scope>
    <source>
        <strain evidence="1">CBHHK182m</strain>
    </source>
</reference>